<evidence type="ECO:0000313" key="1">
    <source>
        <dbReference type="EMBL" id="MEJ5093648.1"/>
    </source>
</evidence>
<gene>
    <name evidence="1" type="ORF">WH159_03700</name>
</gene>
<dbReference type="RefSeq" id="WP_204991305.1">
    <property type="nucleotide sequence ID" value="NZ_JBBGZA010000001.1"/>
</dbReference>
<name>A0ABU8Q1W3_9SPHN</name>
<organism evidence="1 2">
    <name type="scientific">Sphingomonas molluscorum</name>
    <dbReference type="NCBI Taxonomy" id="418184"/>
    <lineage>
        <taxon>Bacteria</taxon>
        <taxon>Pseudomonadati</taxon>
        <taxon>Pseudomonadota</taxon>
        <taxon>Alphaproteobacteria</taxon>
        <taxon>Sphingomonadales</taxon>
        <taxon>Sphingomonadaceae</taxon>
        <taxon>Sphingomonas</taxon>
    </lineage>
</organism>
<dbReference type="EMBL" id="JBBGZA010000001">
    <property type="protein sequence ID" value="MEJ5093648.1"/>
    <property type="molecule type" value="Genomic_DNA"/>
</dbReference>
<comment type="caution">
    <text evidence="1">The sequence shown here is derived from an EMBL/GenBank/DDBJ whole genome shotgun (WGS) entry which is preliminary data.</text>
</comment>
<sequence>MDLSFARLERGIAVTALPVDLAVLLAGASARQAASATARVQAKVAMARASEGLLSPRHGAFHPAVAEALRPPRVAPGEGQG</sequence>
<keyword evidence="2" id="KW-1185">Reference proteome</keyword>
<dbReference type="Proteomes" id="UP001380365">
    <property type="component" value="Unassembled WGS sequence"/>
</dbReference>
<reference evidence="1 2" key="1">
    <citation type="submission" date="2023-12" db="EMBL/GenBank/DDBJ databases">
        <title>Gut-associated functions are favored during microbiome assembly across C. elegans life.</title>
        <authorList>
            <person name="Zimmermann J."/>
        </authorList>
    </citation>
    <scope>NUCLEOTIDE SEQUENCE [LARGE SCALE GENOMIC DNA]</scope>
    <source>
        <strain evidence="1 2">JUb134</strain>
    </source>
</reference>
<protein>
    <submittedName>
        <fullName evidence="1">Uncharacterized protein</fullName>
    </submittedName>
</protein>
<proteinExistence type="predicted"/>
<evidence type="ECO:0000313" key="2">
    <source>
        <dbReference type="Proteomes" id="UP001380365"/>
    </source>
</evidence>
<accession>A0ABU8Q1W3</accession>